<gene>
    <name evidence="8" type="primary">ectA</name>
    <name evidence="10" type="ORF">BECKLFY1418C_GA0070996_10232</name>
</gene>
<comment type="similarity">
    <text evidence="2 8">Belongs to the acetyltransferase family. EctA subfamily.</text>
</comment>
<comment type="function">
    <text evidence="8">Catalyzes the acetylation of L-2,4-diaminobutyrate (DABA) to gamma-N-acetyl-alpha,gamma-diaminobutyric acid (ADABA) with acetyl coenzyme A.</text>
</comment>
<comment type="pathway">
    <text evidence="1 8">Amine and polyamine biosynthesis; ectoine biosynthesis; L-ectoine from L-aspartate 4-semialdehyde: step 2/3.</text>
</comment>
<dbReference type="SUPFAM" id="SSF55729">
    <property type="entry name" value="Acyl-CoA N-acyltransferases (Nat)"/>
    <property type="match status" value="1"/>
</dbReference>
<dbReference type="InterPro" id="IPR016181">
    <property type="entry name" value="Acyl_CoA_acyltransferase"/>
</dbReference>
<dbReference type="GO" id="GO:0033816">
    <property type="term" value="F:diaminobutyrate acetyltransferase activity"/>
    <property type="evidence" value="ECO:0007669"/>
    <property type="project" value="UniProtKB-EC"/>
</dbReference>
<sequence length="167" mass="18963">MLPDTTVTFRSPRITDGAAIWRLVREIEAFDLNSPYAYFVFGEHFAETCVVAVRNDAIVGFVLAYILPIFPDSLFVWQVGTAKATRRQGLALQMILTILRRRSCRHIESLRATVTPSNRPSRALFTAVARLVGGKLEEQSEYLRAEWFPEHNHEAESLFVISPIRLA</sequence>
<dbReference type="GO" id="GO:0019491">
    <property type="term" value="P:ectoine biosynthetic process"/>
    <property type="evidence" value="ECO:0007669"/>
    <property type="project" value="UniProtKB-UniPathway"/>
</dbReference>
<protein>
    <recommendedName>
        <fullName evidence="4 8">L-2,4-diaminobutyric acid acetyltransferase</fullName>
        <shortName evidence="8">DABA acetyltransferase</shortName>
        <ecNumber evidence="3 8">2.3.1.178</ecNumber>
    </recommendedName>
</protein>
<dbReference type="AlphaFoldDB" id="A0A450WHA7"/>
<evidence type="ECO:0000313" key="10">
    <source>
        <dbReference type="EMBL" id="VFK16368.1"/>
    </source>
</evidence>
<dbReference type="InterPro" id="IPR012772">
    <property type="entry name" value="Ectoine_EctA"/>
</dbReference>
<dbReference type="EC" id="2.3.1.178" evidence="3 8"/>
<proteinExistence type="inferred from homology"/>
<name>A0A450WHA7_9GAMM</name>
<dbReference type="UniPathway" id="UPA00067">
    <property type="reaction ID" value="UER00122"/>
</dbReference>
<organism evidence="10">
    <name type="scientific">Candidatus Kentrum sp. LFY</name>
    <dbReference type="NCBI Taxonomy" id="2126342"/>
    <lineage>
        <taxon>Bacteria</taxon>
        <taxon>Pseudomonadati</taxon>
        <taxon>Pseudomonadota</taxon>
        <taxon>Gammaproteobacteria</taxon>
        <taxon>Candidatus Kentrum</taxon>
    </lineage>
</organism>
<evidence type="ECO:0000256" key="8">
    <source>
        <dbReference type="RuleBase" id="RU365045"/>
    </source>
</evidence>
<accession>A0A450WHA7</accession>
<dbReference type="PROSITE" id="PS51186">
    <property type="entry name" value="GNAT"/>
    <property type="match status" value="1"/>
</dbReference>
<evidence type="ECO:0000256" key="1">
    <source>
        <dbReference type="ARBA" id="ARBA00004978"/>
    </source>
</evidence>
<evidence type="ECO:0000256" key="3">
    <source>
        <dbReference type="ARBA" id="ARBA00012355"/>
    </source>
</evidence>
<evidence type="ECO:0000256" key="5">
    <source>
        <dbReference type="ARBA" id="ARBA00022679"/>
    </source>
</evidence>
<feature type="domain" description="N-acetyltransferase" evidence="9">
    <location>
        <begin position="7"/>
        <end position="154"/>
    </location>
</feature>
<dbReference type="InterPro" id="IPR000182">
    <property type="entry name" value="GNAT_dom"/>
</dbReference>
<evidence type="ECO:0000256" key="7">
    <source>
        <dbReference type="ARBA" id="ARBA00048924"/>
    </source>
</evidence>
<comment type="catalytic activity">
    <reaction evidence="7 8">
        <text>L-2,4-diaminobutanoate + acetyl-CoA = (2S)-4-acetamido-2-aminobutanoate + CoA + H(+)</text>
        <dbReference type="Rhea" id="RHEA:16901"/>
        <dbReference type="ChEBI" id="CHEBI:15378"/>
        <dbReference type="ChEBI" id="CHEBI:57287"/>
        <dbReference type="ChEBI" id="CHEBI:57288"/>
        <dbReference type="ChEBI" id="CHEBI:58761"/>
        <dbReference type="ChEBI" id="CHEBI:58929"/>
        <dbReference type="EC" id="2.3.1.178"/>
    </reaction>
</comment>
<reference evidence="10" key="1">
    <citation type="submission" date="2019-02" db="EMBL/GenBank/DDBJ databases">
        <authorList>
            <person name="Gruber-Vodicka R. H."/>
            <person name="Seah K. B. B."/>
        </authorList>
    </citation>
    <scope>NUCLEOTIDE SEQUENCE</scope>
    <source>
        <strain evidence="10">BECK_BY7</strain>
    </source>
</reference>
<evidence type="ECO:0000256" key="4">
    <source>
        <dbReference type="ARBA" id="ARBA00017935"/>
    </source>
</evidence>
<keyword evidence="6 8" id="KW-0012">Acyltransferase</keyword>
<evidence type="ECO:0000259" key="9">
    <source>
        <dbReference type="PROSITE" id="PS51186"/>
    </source>
</evidence>
<keyword evidence="5 8" id="KW-0808">Transferase</keyword>
<dbReference type="NCBIfam" id="TIGR02406">
    <property type="entry name" value="ectoine_EctA"/>
    <property type="match status" value="1"/>
</dbReference>
<evidence type="ECO:0000256" key="2">
    <source>
        <dbReference type="ARBA" id="ARBA00010712"/>
    </source>
</evidence>
<dbReference type="EMBL" id="CAADFN010000023">
    <property type="protein sequence ID" value="VFK16368.1"/>
    <property type="molecule type" value="Genomic_DNA"/>
</dbReference>
<evidence type="ECO:0000256" key="6">
    <source>
        <dbReference type="ARBA" id="ARBA00023315"/>
    </source>
</evidence>
<dbReference type="Gene3D" id="3.40.630.30">
    <property type="match status" value="1"/>
</dbReference>
<dbReference type="CDD" id="cd04301">
    <property type="entry name" value="NAT_SF"/>
    <property type="match status" value="1"/>
</dbReference>
<dbReference type="Pfam" id="PF00583">
    <property type="entry name" value="Acetyltransf_1"/>
    <property type="match status" value="1"/>
</dbReference>